<comment type="caution">
    <text evidence="1">The sequence shown here is derived from an EMBL/GenBank/DDBJ whole genome shotgun (WGS) entry which is preliminary data.</text>
</comment>
<dbReference type="EMBL" id="JARKIE010000290">
    <property type="protein sequence ID" value="KAJ7657493.1"/>
    <property type="molecule type" value="Genomic_DNA"/>
</dbReference>
<gene>
    <name evidence="1" type="ORF">B0H17DRAFT_1337863</name>
</gene>
<evidence type="ECO:0000313" key="2">
    <source>
        <dbReference type="Proteomes" id="UP001221757"/>
    </source>
</evidence>
<dbReference type="AlphaFoldDB" id="A0AAD7CPY8"/>
<name>A0AAD7CPY8_MYCRO</name>
<reference evidence="1" key="1">
    <citation type="submission" date="2023-03" db="EMBL/GenBank/DDBJ databases">
        <title>Massive genome expansion in bonnet fungi (Mycena s.s.) driven by repeated elements and novel gene families across ecological guilds.</title>
        <authorList>
            <consortium name="Lawrence Berkeley National Laboratory"/>
            <person name="Harder C.B."/>
            <person name="Miyauchi S."/>
            <person name="Viragh M."/>
            <person name="Kuo A."/>
            <person name="Thoen E."/>
            <person name="Andreopoulos B."/>
            <person name="Lu D."/>
            <person name="Skrede I."/>
            <person name="Drula E."/>
            <person name="Henrissat B."/>
            <person name="Morin E."/>
            <person name="Kohler A."/>
            <person name="Barry K."/>
            <person name="LaButti K."/>
            <person name="Morin E."/>
            <person name="Salamov A."/>
            <person name="Lipzen A."/>
            <person name="Mereny Z."/>
            <person name="Hegedus B."/>
            <person name="Baldrian P."/>
            <person name="Stursova M."/>
            <person name="Weitz H."/>
            <person name="Taylor A."/>
            <person name="Grigoriev I.V."/>
            <person name="Nagy L.G."/>
            <person name="Martin F."/>
            <person name="Kauserud H."/>
        </authorList>
    </citation>
    <scope>NUCLEOTIDE SEQUENCE</scope>
    <source>
        <strain evidence="1">CBHHK067</strain>
    </source>
</reference>
<keyword evidence="2" id="KW-1185">Reference proteome</keyword>
<organism evidence="1 2">
    <name type="scientific">Mycena rosella</name>
    <name type="common">Pink bonnet</name>
    <name type="synonym">Agaricus rosellus</name>
    <dbReference type="NCBI Taxonomy" id="1033263"/>
    <lineage>
        <taxon>Eukaryota</taxon>
        <taxon>Fungi</taxon>
        <taxon>Dikarya</taxon>
        <taxon>Basidiomycota</taxon>
        <taxon>Agaricomycotina</taxon>
        <taxon>Agaricomycetes</taxon>
        <taxon>Agaricomycetidae</taxon>
        <taxon>Agaricales</taxon>
        <taxon>Marasmiineae</taxon>
        <taxon>Mycenaceae</taxon>
        <taxon>Mycena</taxon>
    </lineage>
</organism>
<proteinExistence type="predicted"/>
<evidence type="ECO:0000313" key="1">
    <source>
        <dbReference type="EMBL" id="KAJ7657493.1"/>
    </source>
</evidence>
<protein>
    <submittedName>
        <fullName evidence="1">Uncharacterized protein</fullName>
    </submittedName>
</protein>
<accession>A0AAD7CPY8</accession>
<dbReference type="Proteomes" id="UP001221757">
    <property type="component" value="Unassembled WGS sequence"/>
</dbReference>
<sequence length="339" mass="39004">MLPPELVELIIYHAWGCLSTSSHRHAYSMAQWMLVGHDWLQIVLSVVFRDLWITSYAHIDYITDICCYNNHQSFICELAGIPDVRRYLAQTCRSLTISVYQSLEKYTSQCKELVEYATIDPHRPQLLPGVARYSAQQHAIESIANLIWDFTPHITALHFVLVDCAATYGGWNTFASMLSRSYSGENYPLSLIELHVTFAYTSPPPVLLLDAPRGTFFPPPSRWDMPWQCRFDGVRRLVVRDANADFVAFLTTVCPWLERVESTAEFRAENVPQTVPADVRARLAFVRLPRTAVWGLRDGSDTVPWLEPTARGRSIQDVPVRTRRISIWRLLKHVFRKHK</sequence>